<dbReference type="InterPro" id="IPR013078">
    <property type="entry name" value="His_Pase_superF_clade-1"/>
</dbReference>
<evidence type="ECO:0008006" key="3">
    <source>
        <dbReference type="Google" id="ProtNLM"/>
    </source>
</evidence>
<sequence length="169" mass="18370">MGHKSSPMPLVLDLLRHGEAEPTHPSGDDERPLTPRGEQYIRSLGTRLGRERWRPSRVFSSPLKRARDSALIATREAGLATAVETLEDLGANQDPGDVMRGLQELGIVSGHVLLVGHQPLMGRLCQWLTGEERKVTPGSLVRIELQDRSGPGSGRVVMALDPPDYLGAA</sequence>
<name>A0A538SFG6_UNCEI</name>
<dbReference type="SMART" id="SM00855">
    <property type="entry name" value="PGAM"/>
    <property type="match status" value="1"/>
</dbReference>
<dbReference type="Pfam" id="PF00300">
    <property type="entry name" value="His_Phos_1"/>
    <property type="match status" value="1"/>
</dbReference>
<dbReference type="CDD" id="cd07067">
    <property type="entry name" value="HP_PGM_like"/>
    <property type="match status" value="1"/>
</dbReference>
<proteinExistence type="predicted"/>
<evidence type="ECO:0000313" key="1">
    <source>
        <dbReference type="EMBL" id="TMQ50114.1"/>
    </source>
</evidence>
<organism evidence="1 2">
    <name type="scientific">Eiseniibacteriota bacterium</name>
    <dbReference type="NCBI Taxonomy" id="2212470"/>
    <lineage>
        <taxon>Bacteria</taxon>
        <taxon>Candidatus Eiseniibacteriota</taxon>
    </lineage>
</organism>
<dbReference type="SUPFAM" id="SSF53254">
    <property type="entry name" value="Phosphoglycerate mutase-like"/>
    <property type="match status" value="1"/>
</dbReference>
<comment type="caution">
    <text evidence="1">The sequence shown here is derived from an EMBL/GenBank/DDBJ whole genome shotgun (WGS) entry which is preliminary data.</text>
</comment>
<dbReference type="Proteomes" id="UP000320184">
    <property type="component" value="Unassembled WGS sequence"/>
</dbReference>
<reference evidence="1 2" key="1">
    <citation type="journal article" date="2019" name="Nat. Microbiol.">
        <title>Mediterranean grassland soil C-N compound turnover is dependent on rainfall and depth, and is mediated by genomically divergent microorganisms.</title>
        <authorList>
            <person name="Diamond S."/>
            <person name="Andeer P.F."/>
            <person name="Li Z."/>
            <person name="Crits-Christoph A."/>
            <person name="Burstein D."/>
            <person name="Anantharaman K."/>
            <person name="Lane K.R."/>
            <person name="Thomas B.C."/>
            <person name="Pan C."/>
            <person name="Northen T.R."/>
            <person name="Banfield J.F."/>
        </authorList>
    </citation>
    <scope>NUCLEOTIDE SEQUENCE [LARGE SCALE GENOMIC DNA]</scope>
    <source>
        <strain evidence="1">WS_3</strain>
    </source>
</reference>
<gene>
    <name evidence="1" type="ORF">E6K73_08610</name>
</gene>
<dbReference type="EMBL" id="VBOT01000106">
    <property type="protein sequence ID" value="TMQ50114.1"/>
    <property type="molecule type" value="Genomic_DNA"/>
</dbReference>
<dbReference type="AlphaFoldDB" id="A0A538SFG6"/>
<evidence type="ECO:0000313" key="2">
    <source>
        <dbReference type="Proteomes" id="UP000320184"/>
    </source>
</evidence>
<protein>
    <recommendedName>
        <fullName evidence="3">Phosphohistidine phosphatase SixA</fullName>
    </recommendedName>
</protein>
<dbReference type="InterPro" id="IPR029033">
    <property type="entry name" value="His_PPase_superfam"/>
</dbReference>
<accession>A0A538SFG6</accession>
<dbReference type="Gene3D" id="3.40.50.1240">
    <property type="entry name" value="Phosphoglycerate mutase-like"/>
    <property type="match status" value="1"/>
</dbReference>